<accession>A0AAE0G168</accession>
<reference evidence="1 2" key="1">
    <citation type="journal article" date="2015" name="Genome Biol. Evol.">
        <title>Comparative Genomics of a Bacterivorous Green Alga Reveals Evolutionary Causalities and Consequences of Phago-Mixotrophic Mode of Nutrition.</title>
        <authorList>
            <person name="Burns J.A."/>
            <person name="Paasch A."/>
            <person name="Narechania A."/>
            <person name="Kim E."/>
        </authorList>
    </citation>
    <scope>NUCLEOTIDE SEQUENCE [LARGE SCALE GENOMIC DNA]</scope>
    <source>
        <strain evidence="1 2">PLY_AMNH</strain>
    </source>
</reference>
<keyword evidence="2" id="KW-1185">Reference proteome</keyword>
<dbReference type="EMBL" id="LGRX02010950">
    <property type="protein sequence ID" value="KAK3269438.1"/>
    <property type="molecule type" value="Genomic_DNA"/>
</dbReference>
<organism evidence="1 2">
    <name type="scientific">Cymbomonas tetramitiformis</name>
    <dbReference type="NCBI Taxonomy" id="36881"/>
    <lineage>
        <taxon>Eukaryota</taxon>
        <taxon>Viridiplantae</taxon>
        <taxon>Chlorophyta</taxon>
        <taxon>Pyramimonadophyceae</taxon>
        <taxon>Pyramimonadales</taxon>
        <taxon>Pyramimonadaceae</taxon>
        <taxon>Cymbomonas</taxon>
    </lineage>
</organism>
<comment type="caution">
    <text evidence="1">The sequence shown here is derived from an EMBL/GenBank/DDBJ whole genome shotgun (WGS) entry which is preliminary data.</text>
</comment>
<dbReference type="AlphaFoldDB" id="A0AAE0G168"/>
<evidence type="ECO:0000313" key="2">
    <source>
        <dbReference type="Proteomes" id="UP001190700"/>
    </source>
</evidence>
<dbReference type="Proteomes" id="UP001190700">
    <property type="component" value="Unassembled WGS sequence"/>
</dbReference>
<sequence>MSLVFASVNTVPTTDITSAMNINVPANRITGLPPDGNTKMRIVYERKPKIARYSSKTLRSLQNGMSVNGDQVAFDEAAAAAATVQIIGGRKLNDFSDEYQLSRNVRYGAPDYSLVDVWKRRVLVQVTRANRPDNLLHIAMEKVIKSTGWLEATSTNNHHCFVIVIWIPEKKVLHQVRSEILTIAEEAQKIDARFDFLFLVPKKSIAPRIFPPRFGIQKYENNLSEDRLAFTRMTQYEHRCCNFELPDIFEL</sequence>
<gene>
    <name evidence="1" type="ORF">CYMTET_22121</name>
</gene>
<protein>
    <submittedName>
        <fullName evidence="1">Uncharacterized protein</fullName>
    </submittedName>
</protein>
<name>A0AAE0G168_9CHLO</name>
<proteinExistence type="predicted"/>
<evidence type="ECO:0000313" key="1">
    <source>
        <dbReference type="EMBL" id="KAK3269438.1"/>
    </source>
</evidence>